<keyword evidence="8" id="KW-1185">Reference proteome</keyword>
<dbReference type="RefSeq" id="WP_165269011.1">
    <property type="nucleotide sequence ID" value="NZ_JAALLS010000013.1"/>
</dbReference>
<evidence type="ECO:0000313" key="7">
    <source>
        <dbReference type="EMBL" id="NGP88852.1"/>
    </source>
</evidence>
<dbReference type="Gene3D" id="3.40.30.10">
    <property type="entry name" value="Glutaredoxin"/>
    <property type="match status" value="1"/>
</dbReference>
<evidence type="ECO:0000256" key="4">
    <source>
        <dbReference type="ARBA" id="ARBA00023284"/>
    </source>
</evidence>
<dbReference type="GO" id="GO:0017004">
    <property type="term" value="P:cytochrome complex assembly"/>
    <property type="evidence" value="ECO:0007669"/>
    <property type="project" value="UniProtKB-KW"/>
</dbReference>
<comment type="caution">
    <text evidence="7">The sequence shown here is derived from an EMBL/GenBank/DDBJ whole genome shotgun (WGS) entry which is preliminary data.</text>
</comment>
<dbReference type="PROSITE" id="PS51352">
    <property type="entry name" value="THIOREDOXIN_2"/>
    <property type="match status" value="1"/>
</dbReference>
<dbReference type="EMBL" id="JAALLS010000013">
    <property type="protein sequence ID" value="NGP88852.1"/>
    <property type="molecule type" value="Genomic_DNA"/>
</dbReference>
<feature type="chain" id="PRO_5026772541" evidence="5">
    <location>
        <begin position="23"/>
        <end position="336"/>
    </location>
</feature>
<name>A0A6M1TFB9_9BACT</name>
<dbReference type="AlphaFoldDB" id="A0A6M1TFB9"/>
<dbReference type="Pfam" id="PF00578">
    <property type="entry name" value="AhpC-TSA"/>
    <property type="match status" value="1"/>
</dbReference>
<evidence type="ECO:0000256" key="5">
    <source>
        <dbReference type="SAM" id="SignalP"/>
    </source>
</evidence>
<gene>
    <name evidence="7" type="ORF">G3569_10825</name>
</gene>
<dbReference type="CDD" id="cd02966">
    <property type="entry name" value="TlpA_like_family"/>
    <property type="match status" value="1"/>
</dbReference>
<accession>A0A6M1TFB9</accession>
<sequence length="336" mass="38760">MRYLNSTILITIFLLCSFQLKAQKATEVDSSFQSKIDEAWAEIRDNNSDSLQNKYANQFYNYYKEHPQTKTGKEAIKSAFMMWGNTGAAVKADQALQHISYDSKLWSAIINSVSNAYHRSDEREWETDFVDLAHKLINNIPDPKSKSAILMKLADFHLYKKHHEKAEKLYKKIINLEGSEFYVNNAKGNLHEINNLGVEKKAPDFTASTLNGDKFTLSEETEKVVLLEFWATWCGPCKPQIPHLKKLHKKYPEEELQIVGIALNKNTDTLQEFIDNESMNWPQIQQEKKWKGKVAKLYNANRIPRTFIIDENGNIVAKDLRSEKLEEKISAVIKAK</sequence>
<dbReference type="GO" id="GO:0030313">
    <property type="term" value="C:cell envelope"/>
    <property type="evidence" value="ECO:0007669"/>
    <property type="project" value="UniProtKB-SubCell"/>
</dbReference>
<dbReference type="InterPro" id="IPR050553">
    <property type="entry name" value="Thioredoxin_ResA/DsbE_sf"/>
</dbReference>
<dbReference type="Proteomes" id="UP000479132">
    <property type="component" value="Unassembled WGS sequence"/>
</dbReference>
<evidence type="ECO:0000256" key="2">
    <source>
        <dbReference type="ARBA" id="ARBA00022748"/>
    </source>
</evidence>
<proteinExistence type="predicted"/>
<dbReference type="GO" id="GO:0016209">
    <property type="term" value="F:antioxidant activity"/>
    <property type="evidence" value="ECO:0007669"/>
    <property type="project" value="InterPro"/>
</dbReference>
<dbReference type="InterPro" id="IPR013766">
    <property type="entry name" value="Thioredoxin_domain"/>
</dbReference>
<keyword evidence="5" id="KW-0732">Signal</keyword>
<dbReference type="InterPro" id="IPR036249">
    <property type="entry name" value="Thioredoxin-like_sf"/>
</dbReference>
<dbReference type="PROSITE" id="PS00194">
    <property type="entry name" value="THIOREDOXIN_1"/>
    <property type="match status" value="1"/>
</dbReference>
<dbReference type="PANTHER" id="PTHR42852:SF6">
    <property type="entry name" value="THIOL:DISULFIDE INTERCHANGE PROTEIN DSBE"/>
    <property type="match status" value="1"/>
</dbReference>
<dbReference type="PANTHER" id="PTHR42852">
    <property type="entry name" value="THIOL:DISULFIDE INTERCHANGE PROTEIN DSBE"/>
    <property type="match status" value="1"/>
</dbReference>
<evidence type="ECO:0000313" key="8">
    <source>
        <dbReference type="Proteomes" id="UP000479132"/>
    </source>
</evidence>
<evidence type="ECO:0000259" key="6">
    <source>
        <dbReference type="PROSITE" id="PS51352"/>
    </source>
</evidence>
<protein>
    <submittedName>
        <fullName evidence="7">TlpA family protein disulfide reductase</fullName>
    </submittedName>
</protein>
<dbReference type="InterPro" id="IPR000866">
    <property type="entry name" value="AhpC/TSA"/>
</dbReference>
<dbReference type="GO" id="GO:0016491">
    <property type="term" value="F:oxidoreductase activity"/>
    <property type="evidence" value="ECO:0007669"/>
    <property type="project" value="InterPro"/>
</dbReference>
<feature type="domain" description="Thioredoxin" evidence="6">
    <location>
        <begin position="196"/>
        <end position="336"/>
    </location>
</feature>
<organism evidence="7 8">
    <name type="scientific">Fodinibius halophilus</name>
    <dbReference type="NCBI Taxonomy" id="1736908"/>
    <lineage>
        <taxon>Bacteria</taxon>
        <taxon>Pseudomonadati</taxon>
        <taxon>Balneolota</taxon>
        <taxon>Balneolia</taxon>
        <taxon>Balneolales</taxon>
        <taxon>Balneolaceae</taxon>
        <taxon>Fodinibius</taxon>
    </lineage>
</organism>
<evidence type="ECO:0000256" key="3">
    <source>
        <dbReference type="ARBA" id="ARBA00023157"/>
    </source>
</evidence>
<dbReference type="InterPro" id="IPR017937">
    <property type="entry name" value="Thioredoxin_CS"/>
</dbReference>
<keyword evidence="4" id="KW-0676">Redox-active center</keyword>
<keyword evidence="2" id="KW-0201">Cytochrome c-type biogenesis</keyword>
<dbReference type="SUPFAM" id="SSF52833">
    <property type="entry name" value="Thioredoxin-like"/>
    <property type="match status" value="1"/>
</dbReference>
<feature type="signal peptide" evidence="5">
    <location>
        <begin position="1"/>
        <end position="22"/>
    </location>
</feature>
<reference evidence="7 8" key="1">
    <citation type="submission" date="2020-02" db="EMBL/GenBank/DDBJ databases">
        <title>Aliifodinibius halophilus 2W32, complete genome.</title>
        <authorList>
            <person name="Li Y."/>
            <person name="Wu S."/>
        </authorList>
    </citation>
    <scope>NUCLEOTIDE SEQUENCE [LARGE SCALE GENOMIC DNA]</scope>
    <source>
        <strain evidence="7 8">2W32</strain>
    </source>
</reference>
<comment type="subcellular location">
    <subcellularLocation>
        <location evidence="1">Cell envelope</location>
    </subcellularLocation>
</comment>
<evidence type="ECO:0000256" key="1">
    <source>
        <dbReference type="ARBA" id="ARBA00004196"/>
    </source>
</evidence>
<keyword evidence="3" id="KW-1015">Disulfide bond</keyword>